<feature type="domain" description="Reverse transcriptase" evidence="1">
    <location>
        <begin position="116"/>
        <end position="319"/>
    </location>
</feature>
<dbReference type="Proteomes" id="UP001627154">
    <property type="component" value="Unassembled WGS sequence"/>
</dbReference>
<evidence type="ECO:0000259" key="1">
    <source>
        <dbReference type="PROSITE" id="PS50878"/>
    </source>
</evidence>
<organism evidence="2 3">
    <name type="scientific">Trichogramma kaykai</name>
    <dbReference type="NCBI Taxonomy" id="54128"/>
    <lineage>
        <taxon>Eukaryota</taxon>
        <taxon>Metazoa</taxon>
        <taxon>Ecdysozoa</taxon>
        <taxon>Arthropoda</taxon>
        <taxon>Hexapoda</taxon>
        <taxon>Insecta</taxon>
        <taxon>Pterygota</taxon>
        <taxon>Neoptera</taxon>
        <taxon>Endopterygota</taxon>
        <taxon>Hymenoptera</taxon>
        <taxon>Apocrita</taxon>
        <taxon>Proctotrupomorpha</taxon>
        <taxon>Chalcidoidea</taxon>
        <taxon>Trichogrammatidae</taxon>
        <taxon>Trichogramma</taxon>
    </lineage>
</organism>
<keyword evidence="3" id="KW-1185">Reference proteome</keyword>
<reference evidence="2 3" key="1">
    <citation type="journal article" date="2024" name="bioRxiv">
        <title>A reference genome for Trichogramma kaykai: A tiny desert-dwelling parasitoid wasp with competing sex-ratio distorters.</title>
        <authorList>
            <person name="Culotta J."/>
            <person name="Lindsey A.R."/>
        </authorList>
    </citation>
    <scope>NUCLEOTIDE SEQUENCE [LARGE SCALE GENOMIC DNA]</scope>
    <source>
        <strain evidence="2 3">KSX58</strain>
    </source>
</reference>
<gene>
    <name evidence="2" type="ORF">TKK_015205</name>
</gene>
<protein>
    <recommendedName>
        <fullName evidence="1">Reverse transcriptase domain-containing protein</fullName>
    </recommendedName>
</protein>
<dbReference type="PANTHER" id="PTHR19446">
    <property type="entry name" value="REVERSE TRANSCRIPTASES"/>
    <property type="match status" value="1"/>
</dbReference>
<dbReference type="AlphaFoldDB" id="A0ABD2W9X6"/>
<proteinExistence type="predicted"/>
<evidence type="ECO:0000313" key="2">
    <source>
        <dbReference type="EMBL" id="KAL3389845.1"/>
    </source>
</evidence>
<evidence type="ECO:0000313" key="3">
    <source>
        <dbReference type="Proteomes" id="UP001627154"/>
    </source>
</evidence>
<sequence>MGNCKSKNCDIKSMKVNDVMIKDPDEMANKFNKYFSDIGKQLARKIREPDIPFSEMCSSIQCNQSSMFLVLTSRIEIEKVISELKDRNSGVDYIHTRVLKAIARYISPVLERVLNDCISSGHWSVPLKQADIVPVFKSGNAAVIDNYRPISLISNLAKIVEKLIHSRLIVFLEKFCRIKKEQYGFLRNVNTTGLLDRIVNEIHESVNKDEAVLATIIDLSKAFDTGQHDLLLTKLEIQGIRGLALKLMRSYLSDRGQKLKINGVTSQVKTVGTGGPQDSALGPLLFIIYVNDIFNYCPGTYAFANDTIVVNHADAWSEV</sequence>
<dbReference type="Pfam" id="PF00078">
    <property type="entry name" value="RVT_1"/>
    <property type="match status" value="1"/>
</dbReference>
<comment type="caution">
    <text evidence="2">The sequence shown here is derived from an EMBL/GenBank/DDBJ whole genome shotgun (WGS) entry which is preliminary data.</text>
</comment>
<name>A0ABD2W9X6_9HYME</name>
<accession>A0ABD2W9X6</accession>
<dbReference type="PROSITE" id="PS50878">
    <property type="entry name" value="RT_POL"/>
    <property type="match status" value="1"/>
</dbReference>
<dbReference type="InterPro" id="IPR000477">
    <property type="entry name" value="RT_dom"/>
</dbReference>
<dbReference type="EMBL" id="JBJJXI010000122">
    <property type="protein sequence ID" value="KAL3389845.1"/>
    <property type="molecule type" value="Genomic_DNA"/>
</dbReference>